<keyword evidence="5 6" id="KW-0472">Membrane</keyword>
<feature type="transmembrane region" description="Helical" evidence="6">
    <location>
        <begin position="57"/>
        <end position="81"/>
    </location>
</feature>
<keyword evidence="2" id="KW-1003">Cell membrane</keyword>
<dbReference type="GO" id="GO:0005886">
    <property type="term" value="C:plasma membrane"/>
    <property type="evidence" value="ECO:0007669"/>
    <property type="project" value="UniProtKB-SubCell"/>
</dbReference>
<evidence type="ECO:0000313" key="7">
    <source>
        <dbReference type="EMBL" id="PVZ68904.1"/>
    </source>
</evidence>
<feature type="transmembrane region" description="Helical" evidence="6">
    <location>
        <begin position="354"/>
        <end position="376"/>
    </location>
</feature>
<dbReference type="SUPFAM" id="SSF103473">
    <property type="entry name" value="MFS general substrate transporter"/>
    <property type="match status" value="1"/>
</dbReference>
<feature type="transmembrane region" description="Helical" evidence="6">
    <location>
        <begin position="213"/>
        <end position="232"/>
    </location>
</feature>
<reference evidence="7 8" key="1">
    <citation type="submission" date="2018-04" db="EMBL/GenBank/DDBJ databases">
        <title>Thalassorhabdus spongiae gen. nov., sp. nov., isolated from a marine sponge in South-West Iceland.</title>
        <authorList>
            <person name="Knobloch S."/>
            <person name="Daussin A."/>
            <person name="Johannsson R."/>
            <person name="Marteinsson V.T."/>
        </authorList>
    </citation>
    <scope>NUCLEOTIDE SEQUENCE [LARGE SCALE GENOMIC DNA]</scope>
    <source>
        <strain evidence="7 8">Hp12</strain>
    </source>
</reference>
<keyword evidence="4 6" id="KW-1133">Transmembrane helix</keyword>
<dbReference type="GO" id="GO:0022857">
    <property type="term" value="F:transmembrane transporter activity"/>
    <property type="evidence" value="ECO:0007669"/>
    <property type="project" value="InterPro"/>
</dbReference>
<evidence type="ECO:0000256" key="2">
    <source>
        <dbReference type="ARBA" id="ARBA00022475"/>
    </source>
</evidence>
<feature type="transmembrane region" description="Helical" evidence="6">
    <location>
        <begin position="120"/>
        <end position="140"/>
    </location>
</feature>
<feature type="transmembrane region" description="Helical" evidence="6">
    <location>
        <begin position="300"/>
        <end position="321"/>
    </location>
</feature>
<dbReference type="Proteomes" id="UP000244906">
    <property type="component" value="Unassembled WGS sequence"/>
</dbReference>
<dbReference type="InterPro" id="IPR011701">
    <property type="entry name" value="MFS"/>
</dbReference>
<evidence type="ECO:0000256" key="1">
    <source>
        <dbReference type="ARBA" id="ARBA00004651"/>
    </source>
</evidence>
<protein>
    <recommendedName>
        <fullName evidence="9">MFS transporter</fullName>
    </recommendedName>
</protein>
<proteinExistence type="predicted"/>
<comment type="subcellular location">
    <subcellularLocation>
        <location evidence="1">Cell membrane</location>
        <topology evidence="1">Multi-pass membrane protein</topology>
    </subcellularLocation>
</comment>
<dbReference type="InterPro" id="IPR036259">
    <property type="entry name" value="MFS_trans_sf"/>
</dbReference>
<dbReference type="PANTHER" id="PTHR23513:SF11">
    <property type="entry name" value="STAPHYLOFERRIN A TRANSPORTER"/>
    <property type="match status" value="1"/>
</dbReference>
<feature type="transmembrane region" description="Helical" evidence="6">
    <location>
        <begin position="188"/>
        <end position="207"/>
    </location>
</feature>
<feature type="transmembrane region" description="Helical" evidence="6">
    <location>
        <begin position="87"/>
        <end position="108"/>
    </location>
</feature>
<evidence type="ECO:0000256" key="4">
    <source>
        <dbReference type="ARBA" id="ARBA00022989"/>
    </source>
</evidence>
<keyword evidence="3 6" id="KW-0812">Transmembrane</keyword>
<evidence type="ECO:0000256" key="3">
    <source>
        <dbReference type="ARBA" id="ARBA00022692"/>
    </source>
</evidence>
<dbReference type="PANTHER" id="PTHR23513">
    <property type="entry name" value="INTEGRAL MEMBRANE EFFLUX PROTEIN-RELATED"/>
    <property type="match status" value="1"/>
</dbReference>
<evidence type="ECO:0000313" key="8">
    <source>
        <dbReference type="Proteomes" id="UP000244906"/>
    </source>
</evidence>
<name>A0A2V1GXB1_9GAMM</name>
<feature type="transmembrane region" description="Helical" evidence="6">
    <location>
        <begin position="328"/>
        <end position="348"/>
    </location>
</feature>
<evidence type="ECO:0000256" key="5">
    <source>
        <dbReference type="ARBA" id="ARBA00023136"/>
    </source>
</evidence>
<dbReference type="Gene3D" id="1.20.1250.20">
    <property type="entry name" value="MFS general substrate transporter like domains"/>
    <property type="match status" value="1"/>
</dbReference>
<feature type="transmembrane region" description="Helical" evidence="6">
    <location>
        <begin position="152"/>
        <end position="176"/>
    </location>
</feature>
<dbReference type="AlphaFoldDB" id="A0A2V1GXB1"/>
<feature type="transmembrane region" description="Helical" evidence="6">
    <location>
        <begin position="388"/>
        <end position="410"/>
    </location>
</feature>
<comment type="caution">
    <text evidence="7">The sequence shown here is derived from an EMBL/GenBank/DDBJ whole genome shotgun (WGS) entry which is preliminary data.</text>
</comment>
<evidence type="ECO:0008006" key="9">
    <source>
        <dbReference type="Google" id="ProtNLM"/>
    </source>
</evidence>
<keyword evidence="8" id="KW-1185">Reference proteome</keyword>
<feature type="transmembrane region" description="Helical" evidence="6">
    <location>
        <begin position="266"/>
        <end position="288"/>
    </location>
</feature>
<organism evidence="7 8">
    <name type="scientific">Pelagibaculum spongiae</name>
    <dbReference type="NCBI Taxonomy" id="2080658"/>
    <lineage>
        <taxon>Bacteria</taxon>
        <taxon>Pseudomonadati</taxon>
        <taxon>Pseudomonadota</taxon>
        <taxon>Gammaproteobacteria</taxon>
        <taxon>Oceanospirillales</taxon>
        <taxon>Pelagibaculum</taxon>
    </lineage>
</organism>
<evidence type="ECO:0000256" key="6">
    <source>
        <dbReference type="SAM" id="Phobius"/>
    </source>
</evidence>
<feature type="transmembrane region" description="Helical" evidence="6">
    <location>
        <begin position="445"/>
        <end position="465"/>
    </location>
</feature>
<sequence length="489" mass="53501">MAHQTSVELSSAHGVMRIKIMTKVSEQIENVTLNDAGPIIDDTKTYGSAKGWLTYRILLVGFLVSFLGSRLASFGLAVWYYQQNNQVSQFAMIALAAILPGLLIGPWAGAWVDRFPRKRILIISQLLLFSAAVVLYQLFLAEQLKLEFILPLVAMVSISQSFSGPALSASVTLMVPKDKLGKASGLRQLGIGVIRLFAPMIAGWLLLQVELKGIFPITLATMLVGLFTLLACQIPDPKKSAQPKSKSRSWQDITQAWRYLKQRPGLLHVLLVVAFVNFNLAAVSLLFVPMVLSFANEAELGTIMSASGIGLIIGGGLMSIWKGPTKKMPMFLIASISISALLCLIPMVTNSWLFALGTIGVMICFPMINTSSQVLWQTKIDPEYQGRVFAFRQSLVGSMMPLSVIVYSWLADKVFYPALLENGAWVNVWNGWLSGLFGVGEGRGLALLASMLGLISLVTLLVASLNPRIRKLEQEIPDYDTPAHDKRAA</sequence>
<accession>A0A2V1GXB1</accession>
<dbReference type="Pfam" id="PF07690">
    <property type="entry name" value="MFS_1"/>
    <property type="match status" value="1"/>
</dbReference>
<gene>
    <name evidence="7" type="ORF">DC094_11670</name>
</gene>
<dbReference type="CDD" id="cd06173">
    <property type="entry name" value="MFS_MefA_like"/>
    <property type="match status" value="1"/>
</dbReference>
<dbReference type="EMBL" id="QDDL01000004">
    <property type="protein sequence ID" value="PVZ68904.1"/>
    <property type="molecule type" value="Genomic_DNA"/>
</dbReference>